<dbReference type="EMBL" id="LR792683">
    <property type="protein sequence ID" value="CAB3393682.1"/>
    <property type="molecule type" value="Genomic_DNA"/>
</dbReference>
<proteinExistence type="predicted"/>
<name>A0A6F9EAV2_9BACL</name>
<reference evidence="2 3" key="1">
    <citation type="submission" date="2020-04" db="EMBL/GenBank/DDBJ databases">
        <authorList>
            <person name="Hogendoorn C."/>
        </authorList>
    </citation>
    <scope>NUCLEOTIDE SEQUENCE [LARGE SCALE GENOMIC DNA]</scope>
    <source>
        <strain evidence="2">COOX1</strain>
    </source>
</reference>
<protein>
    <submittedName>
        <fullName evidence="2">Uncharacterized protein</fullName>
    </submittedName>
</protein>
<gene>
    <name evidence="2" type="ORF">COOX1_2036</name>
</gene>
<organism evidence="2 3">
    <name type="scientific">Kyrpidia spormannii</name>
    <dbReference type="NCBI Taxonomy" id="2055160"/>
    <lineage>
        <taxon>Bacteria</taxon>
        <taxon>Bacillati</taxon>
        <taxon>Bacillota</taxon>
        <taxon>Bacilli</taxon>
        <taxon>Bacillales</taxon>
        <taxon>Alicyclobacillaceae</taxon>
        <taxon>Kyrpidia</taxon>
    </lineage>
</organism>
<accession>A0A6F9EAV2</accession>
<sequence>MWRSLPPADLRKPAISEMPRLGRSAASGNEKLRIPENEGASSRMERIVGPKSGIARVESGPSKDL</sequence>
<dbReference type="Proteomes" id="UP000502196">
    <property type="component" value="Chromosome"/>
</dbReference>
<dbReference type="AlphaFoldDB" id="A0A6F9EAV2"/>
<evidence type="ECO:0000256" key="1">
    <source>
        <dbReference type="SAM" id="MobiDB-lite"/>
    </source>
</evidence>
<evidence type="ECO:0000313" key="3">
    <source>
        <dbReference type="Proteomes" id="UP000502196"/>
    </source>
</evidence>
<evidence type="ECO:0000313" key="2">
    <source>
        <dbReference type="EMBL" id="CAB3393682.1"/>
    </source>
</evidence>
<feature type="region of interest" description="Disordered" evidence="1">
    <location>
        <begin position="1"/>
        <end position="65"/>
    </location>
</feature>